<keyword evidence="10" id="KW-1185">Reference proteome</keyword>
<feature type="domain" description="2Fe-2S ferredoxin-type" evidence="7">
    <location>
        <begin position="235"/>
        <end position="324"/>
    </location>
</feature>
<evidence type="ECO:0000256" key="5">
    <source>
        <dbReference type="ARBA" id="ARBA00023004"/>
    </source>
</evidence>
<evidence type="ECO:0000256" key="3">
    <source>
        <dbReference type="ARBA" id="ARBA00022723"/>
    </source>
</evidence>
<organism evidence="9 10">
    <name type="scientific">Paraburkholderia sediminicola</name>
    <dbReference type="NCBI Taxonomy" id="458836"/>
    <lineage>
        <taxon>Bacteria</taxon>
        <taxon>Pseudomonadati</taxon>
        <taxon>Pseudomonadota</taxon>
        <taxon>Betaproteobacteria</taxon>
        <taxon>Burkholderiales</taxon>
        <taxon>Burkholderiaceae</taxon>
        <taxon>Paraburkholderia</taxon>
    </lineage>
</organism>
<evidence type="ECO:0000313" key="10">
    <source>
        <dbReference type="Proteomes" id="UP000494255"/>
    </source>
</evidence>
<dbReference type="Pfam" id="PF00111">
    <property type="entry name" value="Fer2"/>
    <property type="match status" value="1"/>
</dbReference>
<dbReference type="PROSITE" id="PS51384">
    <property type="entry name" value="FAD_FR"/>
    <property type="match status" value="1"/>
</dbReference>
<dbReference type="CDD" id="cd06185">
    <property type="entry name" value="PDR_like"/>
    <property type="match status" value="1"/>
</dbReference>
<dbReference type="InterPro" id="IPR050415">
    <property type="entry name" value="MRET"/>
</dbReference>
<dbReference type="Gene3D" id="2.40.30.10">
    <property type="entry name" value="Translation factors"/>
    <property type="match status" value="1"/>
</dbReference>
<dbReference type="Proteomes" id="UP000494255">
    <property type="component" value="Unassembled WGS sequence"/>
</dbReference>
<dbReference type="SUPFAM" id="SSF54292">
    <property type="entry name" value="2Fe-2S ferredoxin-like"/>
    <property type="match status" value="1"/>
</dbReference>
<accession>A0A6J5B8D2</accession>
<dbReference type="InterPro" id="IPR001433">
    <property type="entry name" value="OxRdtase_FAD/NAD-bd"/>
</dbReference>
<protein>
    <submittedName>
        <fullName evidence="9">Oxidoreductase NdmD</fullName>
        <ecNumber evidence="9">1.-.-.-</ecNumber>
    </submittedName>
</protein>
<dbReference type="InterPro" id="IPR006058">
    <property type="entry name" value="2Fe2S_fd_BS"/>
</dbReference>
<proteinExistence type="predicted"/>
<dbReference type="InterPro" id="IPR001041">
    <property type="entry name" value="2Fe-2S_ferredoxin-type"/>
</dbReference>
<dbReference type="PROSITE" id="PS00197">
    <property type="entry name" value="2FE2S_FER_1"/>
    <property type="match status" value="1"/>
</dbReference>
<evidence type="ECO:0000259" key="7">
    <source>
        <dbReference type="PROSITE" id="PS51085"/>
    </source>
</evidence>
<keyword evidence="1" id="KW-0285">Flavoprotein</keyword>
<dbReference type="RefSeq" id="WP_175051417.1">
    <property type="nucleotide sequence ID" value="NZ_CADIKC010000004.1"/>
</dbReference>
<dbReference type="InterPro" id="IPR017938">
    <property type="entry name" value="Riboflavin_synthase-like_b-brl"/>
</dbReference>
<evidence type="ECO:0000256" key="1">
    <source>
        <dbReference type="ARBA" id="ARBA00022630"/>
    </source>
</evidence>
<dbReference type="Gene3D" id="3.10.20.30">
    <property type="match status" value="1"/>
</dbReference>
<evidence type="ECO:0000313" key="9">
    <source>
        <dbReference type="EMBL" id="CAB3695500.1"/>
    </source>
</evidence>
<dbReference type="InterPro" id="IPR017927">
    <property type="entry name" value="FAD-bd_FR_type"/>
</dbReference>
<keyword evidence="3" id="KW-0479">Metal-binding</keyword>
<dbReference type="EMBL" id="CADIKC010000004">
    <property type="protein sequence ID" value="CAB3695500.1"/>
    <property type="molecule type" value="Genomic_DNA"/>
</dbReference>
<dbReference type="PROSITE" id="PS51085">
    <property type="entry name" value="2FE2S_FER_2"/>
    <property type="match status" value="1"/>
</dbReference>
<evidence type="ECO:0000256" key="6">
    <source>
        <dbReference type="ARBA" id="ARBA00023014"/>
    </source>
</evidence>
<dbReference type="SUPFAM" id="SSF52343">
    <property type="entry name" value="Ferredoxin reductase-like, C-terminal NADP-linked domain"/>
    <property type="match status" value="1"/>
</dbReference>
<dbReference type="PANTHER" id="PTHR47354">
    <property type="entry name" value="NADH OXIDOREDUCTASE HCR"/>
    <property type="match status" value="1"/>
</dbReference>
<dbReference type="CDD" id="cd00207">
    <property type="entry name" value="fer2"/>
    <property type="match status" value="1"/>
</dbReference>
<gene>
    <name evidence="9" type="primary">ndmD_1</name>
    <name evidence="9" type="ORF">LMG24238_03341</name>
</gene>
<evidence type="ECO:0000256" key="4">
    <source>
        <dbReference type="ARBA" id="ARBA00023002"/>
    </source>
</evidence>
<dbReference type="PRINTS" id="PR00409">
    <property type="entry name" value="PHDIOXRDTASE"/>
</dbReference>
<dbReference type="InterPro" id="IPR012675">
    <property type="entry name" value="Beta-grasp_dom_sf"/>
</dbReference>
<reference evidence="9 10" key="1">
    <citation type="submission" date="2020-04" db="EMBL/GenBank/DDBJ databases">
        <authorList>
            <person name="De Canck E."/>
        </authorList>
    </citation>
    <scope>NUCLEOTIDE SEQUENCE [LARGE SCALE GENOMIC DNA]</scope>
    <source>
        <strain evidence="9 10">LMG 24238</strain>
    </source>
</reference>
<evidence type="ECO:0000256" key="2">
    <source>
        <dbReference type="ARBA" id="ARBA00022714"/>
    </source>
</evidence>
<feature type="domain" description="FAD-binding FR-type" evidence="8">
    <location>
        <begin position="5"/>
        <end position="107"/>
    </location>
</feature>
<dbReference type="InterPro" id="IPR036010">
    <property type="entry name" value="2Fe-2S_ferredoxin-like_sf"/>
</dbReference>
<keyword evidence="2" id="KW-0001">2Fe-2S</keyword>
<dbReference type="PANTHER" id="PTHR47354:SF1">
    <property type="entry name" value="CARNITINE MONOOXYGENASE REDUCTASE SUBUNIT"/>
    <property type="match status" value="1"/>
</dbReference>
<dbReference type="AlphaFoldDB" id="A0A6J5B8D2"/>
<evidence type="ECO:0000259" key="8">
    <source>
        <dbReference type="PROSITE" id="PS51384"/>
    </source>
</evidence>
<dbReference type="InterPro" id="IPR039261">
    <property type="entry name" value="FNR_nucleotide-bd"/>
</dbReference>
<dbReference type="GO" id="GO:0046872">
    <property type="term" value="F:metal ion binding"/>
    <property type="evidence" value="ECO:0007669"/>
    <property type="project" value="UniProtKB-KW"/>
</dbReference>
<dbReference type="GO" id="GO:0051537">
    <property type="term" value="F:2 iron, 2 sulfur cluster binding"/>
    <property type="evidence" value="ECO:0007669"/>
    <property type="project" value="UniProtKB-KW"/>
</dbReference>
<name>A0A6J5B8D2_9BURK</name>
<dbReference type="GeneID" id="97041962"/>
<dbReference type="GO" id="GO:0016491">
    <property type="term" value="F:oxidoreductase activity"/>
    <property type="evidence" value="ECO:0007669"/>
    <property type="project" value="UniProtKB-KW"/>
</dbReference>
<keyword evidence="6" id="KW-0411">Iron-sulfur</keyword>
<sequence>MSAGTDTIEVHITDVSAAADDTRVFWLARTDGTALPTYAPGSHIDVRLPIGLVRQYSLCGADASAPVYRIAVKREPASRGGSAWLHSAAQVGTRLRIGTPRNAFSLSDTADQHLLIAGGIGVTPILSMAYALAASRRRYTLAYFARSDASVVFRTEFGRSPLADEAHIHVGLSPTATRGRIAGLLSAALPNTHLYVCGPPAFMEMTVSLARNMLGEQFVHQESFDPVVRVAGDEHEFSVRLKGRSDAIPVPAGKTVLASLREAGFDLPSSCEVGVCGTCMMRVVAGEPDHRDTYLTDDERAAGTCFLPCVSRSNSSVLVLDELA</sequence>
<keyword evidence="5" id="KW-0408">Iron</keyword>
<dbReference type="EC" id="1.-.-.-" evidence="9"/>
<dbReference type="Pfam" id="PF00175">
    <property type="entry name" value="NAD_binding_1"/>
    <property type="match status" value="1"/>
</dbReference>
<dbReference type="Gene3D" id="3.40.50.80">
    <property type="entry name" value="Nucleotide-binding domain of ferredoxin-NADP reductase (FNR) module"/>
    <property type="match status" value="1"/>
</dbReference>
<keyword evidence="4 9" id="KW-0560">Oxidoreductase</keyword>
<dbReference type="SUPFAM" id="SSF63380">
    <property type="entry name" value="Riboflavin synthase domain-like"/>
    <property type="match status" value="1"/>
</dbReference>